<name>A0A2P2Q340_RHIMU</name>
<evidence type="ECO:0000313" key="1">
    <source>
        <dbReference type="EMBL" id="MBX61418.1"/>
    </source>
</evidence>
<dbReference type="AlphaFoldDB" id="A0A2P2Q340"/>
<dbReference type="EMBL" id="GGEC01080934">
    <property type="protein sequence ID" value="MBX61418.1"/>
    <property type="molecule type" value="Transcribed_RNA"/>
</dbReference>
<protein>
    <submittedName>
        <fullName evidence="1">Uncharacterized protein</fullName>
    </submittedName>
</protein>
<reference evidence="1" key="1">
    <citation type="submission" date="2018-02" db="EMBL/GenBank/DDBJ databases">
        <title>Rhizophora mucronata_Transcriptome.</title>
        <authorList>
            <person name="Meera S.P."/>
            <person name="Sreeshan A."/>
            <person name="Augustine A."/>
        </authorList>
    </citation>
    <scope>NUCLEOTIDE SEQUENCE</scope>
    <source>
        <tissue evidence="1">Leaf</tissue>
    </source>
</reference>
<proteinExistence type="predicted"/>
<accession>A0A2P2Q340</accession>
<organism evidence="1">
    <name type="scientific">Rhizophora mucronata</name>
    <name type="common">Asiatic mangrove</name>
    <dbReference type="NCBI Taxonomy" id="61149"/>
    <lineage>
        <taxon>Eukaryota</taxon>
        <taxon>Viridiplantae</taxon>
        <taxon>Streptophyta</taxon>
        <taxon>Embryophyta</taxon>
        <taxon>Tracheophyta</taxon>
        <taxon>Spermatophyta</taxon>
        <taxon>Magnoliopsida</taxon>
        <taxon>eudicotyledons</taxon>
        <taxon>Gunneridae</taxon>
        <taxon>Pentapetalae</taxon>
        <taxon>rosids</taxon>
        <taxon>fabids</taxon>
        <taxon>Malpighiales</taxon>
        <taxon>Rhizophoraceae</taxon>
        <taxon>Rhizophora</taxon>
    </lineage>
</organism>
<sequence>MCSMYGAHNVILREYSPDITKIKYLVCLLALKLSPWGKLKSIPRDKMQQQTYYDCKFNMKITLQNA</sequence>